<comment type="caution">
    <text evidence="4">The sequence shown here is derived from an EMBL/GenBank/DDBJ whole genome shotgun (WGS) entry which is preliminary data.</text>
</comment>
<reference evidence="4 5" key="1">
    <citation type="submission" date="2018-08" db="EMBL/GenBank/DDBJ databases">
        <title>A genome reference for cultivated species of the human gut microbiota.</title>
        <authorList>
            <person name="Zou Y."/>
            <person name="Xue W."/>
            <person name="Luo G."/>
        </authorList>
    </citation>
    <scope>NUCLEOTIDE SEQUENCE [LARGE SCALE GENOMIC DNA]</scope>
    <source>
        <strain evidence="4 5">AF37-4</strain>
    </source>
</reference>
<evidence type="ECO:0000259" key="2">
    <source>
        <dbReference type="Pfam" id="PF02543"/>
    </source>
</evidence>
<name>A0A415LHE8_9FIRM</name>
<dbReference type="InterPro" id="IPR031730">
    <property type="entry name" value="Carbam_trans_C"/>
</dbReference>
<dbReference type="Gene3D" id="3.90.870.20">
    <property type="entry name" value="Carbamoyltransferase, C-terminal domain"/>
    <property type="match status" value="1"/>
</dbReference>
<dbReference type="AlphaFoldDB" id="A0A415LHE8"/>
<dbReference type="GeneID" id="66465650"/>
<dbReference type="Pfam" id="PF02543">
    <property type="entry name" value="Carbam_trans_N"/>
    <property type="match status" value="1"/>
</dbReference>
<feature type="domain" description="Carbamoyltransferase C-terminal" evidence="3">
    <location>
        <begin position="395"/>
        <end position="551"/>
    </location>
</feature>
<accession>A0A415LHE8</accession>
<feature type="domain" description="Carbamoyltransferase" evidence="2">
    <location>
        <begin position="103"/>
        <end position="339"/>
    </location>
</feature>
<evidence type="ECO:0000259" key="3">
    <source>
        <dbReference type="Pfam" id="PF16861"/>
    </source>
</evidence>
<dbReference type="InterPro" id="IPR038152">
    <property type="entry name" value="Carbam_trans_C_sf"/>
</dbReference>
<evidence type="ECO:0000256" key="1">
    <source>
        <dbReference type="ARBA" id="ARBA00006129"/>
    </source>
</evidence>
<proteinExistence type="inferred from homology"/>
<dbReference type="GO" id="GO:0016740">
    <property type="term" value="F:transferase activity"/>
    <property type="evidence" value="ECO:0007669"/>
    <property type="project" value="UniProtKB-KW"/>
</dbReference>
<dbReference type="Pfam" id="PF16861">
    <property type="entry name" value="Carbam_trans_C"/>
    <property type="match status" value="1"/>
</dbReference>
<organism evidence="4 5">
    <name type="scientific">Eubacterium ventriosum</name>
    <dbReference type="NCBI Taxonomy" id="39496"/>
    <lineage>
        <taxon>Bacteria</taxon>
        <taxon>Bacillati</taxon>
        <taxon>Bacillota</taxon>
        <taxon>Clostridia</taxon>
        <taxon>Eubacteriales</taxon>
        <taxon>Eubacteriaceae</taxon>
        <taxon>Eubacterium</taxon>
    </lineage>
</organism>
<dbReference type="InterPro" id="IPR051338">
    <property type="entry name" value="NodU/CmcH_Carbamoyltrnsfr"/>
</dbReference>
<evidence type="ECO:0000313" key="4">
    <source>
        <dbReference type="EMBL" id="RHL47891.1"/>
    </source>
</evidence>
<dbReference type="PANTHER" id="PTHR34847:SF1">
    <property type="entry name" value="NODULATION PROTEIN U"/>
    <property type="match status" value="1"/>
</dbReference>
<dbReference type="PANTHER" id="PTHR34847">
    <property type="entry name" value="NODULATION PROTEIN U"/>
    <property type="match status" value="1"/>
</dbReference>
<dbReference type="InterPro" id="IPR003696">
    <property type="entry name" value="Carbtransf_dom"/>
</dbReference>
<protein>
    <submittedName>
        <fullName evidence="4">Carbamoyltransferase</fullName>
    </submittedName>
</protein>
<dbReference type="Gene3D" id="3.30.420.40">
    <property type="match status" value="1"/>
</dbReference>
<keyword evidence="4" id="KW-0808">Transferase</keyword>
<comment type="similarity">
    <text evidence="1">Belongs to the NodU/CmcH family.</text>
</comment>
<dbReference type="RefSeq" id="WP_118379046.1">
    <property type="nucleotide sequence ID" value="NZ_CABJDQ010000001.1"/>
</dbReference>
<sequence length="647" mass="75399">MNKKELKDGYYLSVYLCVHEIGNLYHIFHNRHDYNVSLWKKSGQDIKLVHYWELERQSRIKHNELPFYSVDMARNAINKLLATYNLTMDDMNEIWGSPTISECRDYENIDSGFTYHGLCHLFSSIMLDSDIFYKENVLGLAVDLRADYETDAYENGPEYVGCIVNSGNVEYFNIESPAQLWAVAKRVFHMEEGTLMALANASNVELLESHVDSIKNELLTSDVGEKMDILEILSQDINKGDEYFLSHIKNYDDRFSIEENKISAVMKEVQKLSKNIMCRQIEKIISKYKIKPEETYLAISGGFGLNCPTNSYLMNKYHFKGFIGCPCINDSGQSLGIALYMFYRNMDRVNFKLKYAFYGDKFDFDSTYLREQGYIEEISELDMDQIVDDLIDGPIVWFDSRAEIGPRALGHRSLLGDSRKIEMKDRLNQVKQRQWWRPVAPIVLQEYVDEWFENAYASPFMLHTFQIREDKRDKVKAIAHDDGSSRIQTVSSENKEEERMHSIISAFYKRTGVPIICNTSLNDKGEPIVNKPEEALHFALKKNIKVAYINGQRVLLKNHSKYKNEAVVDPIIKVKVDDDKKKEYMREINPHGVSRDVLAYAHYAVIDNDYDIKDKQDADKLNRVVQRMFKINGDYSPFDLERKWKNY</sequence>
<gene>
    <name evidence="4" type="ORF">DW018_00185</name>
</gene>
<dbReference type="Proteomes" id="UP000283314">
    <property type="component" value="Unassembled WGS sequence"/>
</dbReference>
<evidence type="ECO:0000313" key="5">
    <source>
        <dbReference type="Proteomes" id="UP000283314"/>
    </source>
</evidence>
<dbReference type="EMBL" id="QROT01000001">
    <property type="protein sequence ID" value="RHL47891.1"/>
    <property type="molecule type" value="Genomic_DNA"/>
</dbReference>